<sequence length="274" mass="30746">MEKNTAPENTAPDNCASNDALKHIPTDRLVVTLIEELAKRVEVLERRRADTEKIDKEGLNAGRGTISDEVVINLPDIKPGGNDDIHSDSWACEKQLCRILPYGHRFVDGFESDIVEISLDYLSNGDAGLAARLEELGIAGIPDDNRRIFLEKFQEKVEEKEVLVRAYAVKLRENGGNFAVVDFEDGYRPVIYELGTLDMTQQKSKATPMNRNQQGNTFYVRGESKWIDDVLGSLILPCAAIDVSHVNAYSTHCPYTLPLHFQQFASIAAWHRLM</sequence>
<name>S3DLR4_GLAL2</name>
<dbReference type="Proteomes" id="UP000016922">
    <property type="component" value="Unassembled WGS sequence"/>
</dbReference>
<proteinExistence type="predicted"/>
<gene>
    <name evidence="1" type="ORF">GLAREA_04269</name>
</gene>
<dbReference type="AlphaFoldDB" id="S3DLR4"/>
<dbReference type="RefSeq" id="XP_008084837.1">
    <property type="nucleotide sequence ID" value="XM_008086646.1"/>
</dbReference>
<evidence type="ECO:0000313" key="2">
    <source>
        <dbReference type="Proteomes" id="UP000016922"/>
    </source>
</evidence>
<reference evidence="1 2" key="1">
    <citation type="journal article" date="2013" name="BMC Genomics">
        <title>Genomics-driven discovery of the pneumocandin biosynthetic gene cluster in the fungus Glarea lozoyensis.</title>
        <authorList>
            <person name="Chen L."/>
            <person name="Yue Q."/>
            <person name="Zhang X."/>
            <person name="Xiang M."/>
            <person name="Wang C."/>
            <person name="Li S."/>
            <person name="Che Y."/>
            <person name="Ortiz-Lopez F.J."/>
            <person name="Bills G.F."/>
            <person name="Liu X."/>
            <person name="An Z."/>
        </authorList>
    </citation>
    <scope>NUCLEOTIDE SEQUENCE [LARGE SCALE GENOMIC DNA]</scope>
    <source>
        <strain evidence="2">ATCC 20868 / MF5171</strain>
    </source>
</reference>
<protein>
    <submittedName>
        <fullName evidence="1">Uncharacterized protein</fullName>
    </submittedName>
</protein>
<accession>S3DLR4</accession>
<dbReference type="HOGENOM" id="CLU_1015818_0_0_1"/>
<evidence type="ECO:0000313" key="1">
    <source>
        <dbReference type="EMBL" id="EPE27478.1"/>
    </source>
</evidence>
<dbReference type="EMBL" id="KE145369">
    <property type="protein sequence ID" value="EPE27478.1"/>
    <property type="molecule type" value="Genomic_DNA"/>
</dbReference>
<dbReference type="GeneID" id="19463324"/>
<keyword evidence="2" id="KW-1185">Reference proteome</keyword>
<dbReference type="KEGG" id="glz:GLAREA_04269"/>
<organism evidence="1 2">
    <name type="scientific">Glarea lozoyensis (strain ATCC 20868 / MF5171)</name>
    <dbReference type="NCBI Taxonomy" id="1116229"/>
    <lineage>
        <taxon>Eukaryota</taxon>
        <taxon>Fungi</taxon>
        <taxon>Dikarya</taxon>
        <taxon>Ascomycota</taxon>
        <taxon>Pezizomycotina</taxon>
        <taxon>Leotiomycetes</taxon>
        <taxon>Helotiales</taxon>
        <taxon>Helotiaceae</taxon>
        <taxon>Glarea</taxon>
    </lineage>
</organism>